<dbReference type="EMBL" id="CM004404">
    <property type="protein sequence ID" value="KAG8633520.1"/>
    <property type="molecule type" value="Genomic_DNA"/>
</dbReference>
<proteinExistence type="predicted"/>
<evidence type="ECO:0000313" key="2">
    <source>
        <dbReference type="Proteomes" id="UP000091857"/>
    </source>
</evidence>
<organism evidence="1 2">
    <name type="scientific">Manihot esculenta</name>
    <name type="common">Cassava</name>
    <name type="synonym">Jatropha manihot</name>
    <dbReference type="NCBI Taxonomy" id="3983"/>
    <lineage>
        <taxon>Eukaryota</taxon>
        <taxon>Viridiplantae</taxon>
        <taxon>Streptophyta</taxon>
        <taxon>Embryophyta</taxon>
        <taxon>Tracheophyta</taxon>
        <taxon>Spermatophyta</taxon>
        <taxon>Magnoliopsida</taxon>
        <taxon>eudicotyledons</taxon>
        <taxon>Gunneridae</taxon>
        <taxon>Pentapetalae</taxon>
        <taxon>rosids</taxon>
        <taxon>fabids</taxon>
        <taxon>Malpighiales</taxon>
        <taxon>Euphorbiaceae</taxon>
        <taxon>Crotonoideae</taxon>
        <taxon>Manihoteae</taxon>
        <taxon>Manihot</taxon>
    </lineage>
</organism>
<evidence type="ECO:0000313" key="1">
    <source>
        <dbReference type="EMBL" id="KAG8633520.1"/>
    </source>
</evidence>
<gene>
    <name evidence="1" type="ORF">MANES_18G112080v8</name>
</gene>
<sequence>MILIWVFDFLASALPPSYIPHSFLSHPAIPLVQFQGLVKMASTSSSIVASKTTYDVFLSFRGPDTRKNITSHLYAGLLRNHITTFIDVSLDKGEEISVNLLKTIEESKISLIIFSENYASSRWCLDELVKIMECMKTMGRKVFSVFYDVDPSNVRNQTGNFGDAFGEVKERFKDSFDRVQRWSSALTEAANLSGWDLSKYRHESELCDAVVNEIKKKLYPMSFTVSSQLVGIDSHIAEILSLLCIESTDVRFIGIWGMGGIGKTTIAEALTSQISDRFDACYFFSSVREKSSKHELVHLQKSLLSKLLLDEDLGIQMLHALPTFVIDRLRRKKVFVILDDVNESIQLDALAGDHDWFGPGSRLVVTSRDKEVLNYRCDKIYEVKGLKFSDALQLFSIKAFKQKHPLEDFMELSKRAVDYAKGVPLALKVLGSHLCKKSPKECEIVLRKLKQYPDGNILKIMRVSYDGLDQMEKDIFLDIACFFNRKRKCWVENILDGCDFPSSWGLIRLQEKCLITIVNNMLGMHDLIREMGQYIARQRCSRLWNPKDICHMLATNKGREAIEGIFLNVSNMEMMQLSHVAFSQMHNLRLLKLFRPRNWPENKALGSMFESSQTNHLSHLSNKLSLLHWDEYPYKSLPSNFSMHNLVELDMEGSRIEQLWDGDKYPQKLKRLNLSESVHLKRLPSLSLATELEWIILQGCESLLEIPSSIECLQKLAILNLHGCKKIRSLPNLTQLRSLVELWLSYCSNLKMLPEIPIGIELLDLEGCGLEELPLFLKDLNRCHLEIRNCKNLTSLPRCLHKCVWKLDLSGCSNLKNFPEIIGNVKELVLSQTAIEELPSSIKFLTSLVVLNMEKCERLKSISSGICELKRLKKLVLSGCTKLVKFPTLYGLCSLRELYLHDTALEEIPVDICELKCIEKLVLSGCAKLEKLPPLYGLCSLRELYLDDTALVELPTDICELKCLEKLVLSGCVKLEKLPPLYSLCSLTKLYLDGTALVEIPIDICELKCLEELVLSRCTKLEKLPPLYGLCSLRSLFLNDSALVEIPIDILSLSSLRTVCLKNCKRLQGLPELPFQLQNLNAINCTSLETAVSTSYIAPMEEHKDERRNHYRFNYCNCINLDQKSRGNILADVQLRIEERAMANTTRNRKEDFPNSSFGLPGSEIPEWFTYQNSGSSIDVLLPPSCFNSKFLGLAFCVVLQFRDTVVTLSHRLTFTCKCHFRNSEGKREVNIFAFLWPLETVPESDLLFLWDNCNSSSELNDWVKENCCNVNEASFEFKVTLDLLMGKEIVELKMERCGVQLLHAKDEPQHVAANPDSLEQVIETNINNKRSRENISQVDQSNIITAGAPVHEEEESHPKRVK</sequence>
<keyword evidence="2" id="KW-1185">Reference proteome</keyword>
<comment type="caution">
    <text evidence="1">The sequence shown here is derived from an EMBL/GenBank/DDBJ whole genome shotgun (WGS) entry which is preliminary data.</text>
</comment>
<accession>A0ACB7FZZ3</accession>
<reference evidence="2" key="1">
    <citation type="journal article" date="2016" name="Nat. Biotechnol.">
        <title>Sequencing wild and cultivated cassava and related species reveals extensive interspecific hybridization and genetic diversity.</title>
        <authorList>
            <person name="Bredeson J.V."/>
            <person name="Lyons J.B."/>
            <person name="Prochnik S.E."/>
            <person name="Wu G.A."/>
            <person name="Ha C.M."/>
            <person name="Edsinger-Gonzales E."/>
            <person name="Grimwood J."/>
            <person name="Schmutz J."/>
            <person name="Rabbi I.Y."/>
            <person name="Egesi C."/>
            <person name="Nauluvula P."/>
            <person name="Lebot V."/>
            <person name="Ndunguru J."/>
            <person name="Mkamilo G."/>
            <person name="Bart R.S."/>
            <person name="Setter T.L."/>
            <person name="Gleadow R.M."/>
            <person name="Kulakow P."/>
            <person name="Ferguson M.E."/>
            <person name="Rounsley S."/>
            <person name="Rokhsar D.S."/>
        </authorList>
    </citation>
    <scope>NUCLEOTIDE SEQUENCE [LARGE SCALE GENOMIC DNA]</scope>
    <source>
        <strain evidence="2">cv. AM560-2</strain>
    </source>
</reference>
<protein>
    <submittedName>
        <fullName evidence="1">Uncharacterized protein</fullName>
    </submittedName>
</protein>
<dbReference type="Proteomes" id="UP000091857">
    <property type="component" value="Chromosome 18"/>
</dbReference>
<name>A0ACB7FZZ3_MANES</name>